<dbReference type="OrthoDB" id="8249012at2759"/>
<sequence>MTATLWRAAETQPWEEARAQYDAVIAGLGKDKLEELDSWFRTTLRAAIRAREPKPFVTQAELVKLMEWKLKKGKWRPQLMKFVTSLSDEEVKRSSTSAFAALKDGDVKKAIEALAAMKGVGPATASAVLAAYDDNVPFMGDEALEAIASIIGPRKYTLPHYLLFVEQLKQKAAWLAKMSSEGDEWTPQRVQLCLYTEAHAKTAPATASATTTKKAGTKRKAEEKIEVTPAASVEEDTSASRPRRQRRSTAKYE</sequence>
<dbReference type="EMBL" id="SPLM01000113">
    <property type="protein sequence ID" value="TMW57997.1"/>
    <property type="molecule type" value="Genomic_DNA"/>
</dbReference>
<feature type="region of interest" description="Disordered" evidence="1">
    <location>
        <begin position="204"/>
        <end position="253"/>
    </location>
</feature>
<proteinExistence type="predicted"/>
<dbReference type="Gene3D" id="1.10.340.30">
    <property type="entry name" value="Hypothetical protein, domain 2"/>
    <property type="match status" value="1"/>
</dbReference>
<accession>A0A8K1C7J3</accession>
<organism evidence="2 3">
    <name type="scientific">Pythium oligandrum</name>
    <name type="common">Mycoparasitic fungus</name>
    <dbReference type="NCBI Taxonomy" id="41045"/>
    <lineage>
        <taxon>Eukaryota</taxon>
        <taxon>Sar</taxon>
        <taxon>Stramenopiles</taxon>
        <taxon>Oomycota</taxon>
        <taxon>Peronosporomycetes</taxon>
        <taxon>Pythiales</taxon>
        <taxon>Pythiaceae</taxon>
        <taxon>Pythium</taxon>
    </lineage>
</organism>
<feature type="compositionally biased region" description="Low complexity" evidence="1">
    <location>
        <begin position="204"/>
        <end position="214"/>
    </location>
</feature>
<feature type="compositionally biased region" description="Basic residues" evidence="1">
    <location>
        <begin position="241"/>
        <end position="253"/>
    </location>
</feature>
<dbReference type="AlphaFoldDB" id="A0A8K1C7J3"/>
<dbReference type="GO" id="GO:0003824">
    <property type="term" value="F:catalytic activity"/>
    <property type="evidence" value="ECO:0007669"/>
    <property type="project" value="InterPro"/>
</dbReference>
<keyword evidence="3" id="KW-1185">Reference proteome</keyword>
<protein>
    <submittedName>
        <fullName evidence="2">Uncharacterized protein</fullName>
    </submittedName>
</protein>
<name>A0A8K1C7J3_PYTOL</name>
<gene>
    <name evidence="2" type="ORF">Poli38472_013471</name>
</gene>
<dbReference type="PANTHER" id="PTHR21521:SF0">
    <property type="entry name" value="AMUN, ISOFORM A"/>
    <property type="match status" value="1"/>
</dbReference>
<evidence type="ECO:0000313" key="2">
    <source>
        <dbReference type="EMBL" id="TMW57997.1"/>
    </source>
</evidence>
<dbReference type="InterPro" id="IPR011257">
    <property type="entry name" value="DNA_glycosylase"/>
</dbReference>
<dbReference type="PANTHER" id="PTHR21521">
    <property type="entry name" value="AMUN, ISOFORM A"/>
    <property type="match status" value="1"/>
</dbReference>
<evidence type="ECO:0000313" key="3">
    <source>
        <dbReference type="Proteomes" id="UP000794436"/>
    </source>
</evidence>
<reference evidence="2" key="1">
    <citation type="submission" date="2019-03" db="EMBL/GenBank/DDBJ databases">
        <title>Long read genome sequence of the mycoparasitic Pythium oligandrum ATCC 38472 isolated from sugarbeet rhizosphere.</title>
        <authorList>
            <person name="Gaulin E."/>
        </authorList>
    </citation>
    <scope>NUCLEOTIDE SEQUENCE</scope>
    <source>
        <strain evidence="2">ATCC 38472_TT</strain>
    </source>
</reference>
<evidence type="ECO:0000256" key="1">
    <source>
        <dbReference type="SAM" id="MobiDB-lite"/>
    </source>
</evidence>
<dbReference type="GO" id="GO:0006281">
    <property type="term" value="P:DNA repair"/>
    <property type="evidence" value="ECO:0007669"/>
    <property type="project" value="InterPro"/>
</dbReference>
<comment type="caution">
    <text evidence="2">The sequence shown here is derived from an EMBL/GenBank/DDBJ whole genome shotgun (WGS) entry which is preliminary data.</text>
</comment>
<dbReference type="SUPFAM" id="SSF48150">
    <property type="entry name" value="DNA-glycosylase"/>
    <property type="match status" value="1"/>
</dbReference>
<dbReference type="Proteomes" id="UP000794436">
    <property type="component" value="Unassembled WGS sequence"/>
</dbReference>